<keyword evidence="3" id="KW-1185">Reference proteome</keyword>
<evidence type="ECO:0000256" key="1">
    <source>
        <dbReference type="SAM" id="SignalP"/>
    </source>
</evidence>
<proteinExistence type="predicted"/>
<evidence type="ECO:0008006" key="4">
    <source>
        <dbReference type="Google" id="ProtNLM"/>
    </source>
</evidence>
<name>A0ABZ0RQ60_9BACT</name>
<sequence>MKKQLSIIAMLAGLGGSLSAATLFDDFTGVNALDNWTHTVILDNGNTGTQNTSTWQVNGSDQLELVTTNFDAIEQHAYIRSGASVAVGEEAQITLTLPISGNNANDSFGIYVGGTAPVFNVRQDFLTHYNKSGSASSFSTGFNGTTAIASQFGTITGADTLFIARTATDTYEVGYYTGATRTIVSTRVGQITDADVVGIFADTRANGTLSSIDSFQIIPEPGSFALLAGLTGLLGVMLRRRSS</sequence>
<accession>A0ABZ0RQ60</accession>
<organism evidence="2 3">
    <name type="scientific">Coraliomargarita algicola</name>
    <dbReference type="NCBI Taxonomy" id="3092156"/>
    <lineage>
        <taxon>Bacteria</taxon>
        <taxon>Pseudomonadati</taxon>
        <taxon>Verrucomicrobiota</taxon>
        <taxon>Opitutia</taxon>
        <taxon>Puniceicoccales</taxon>
        <taxon>Coraliomargaritaceae</taxon>
        <taxon>Coraliomargarita</taxon>
    </lineage>
</organism>
<evidence type="ECO:0000313" key="3">
    <source>
        <dbReference type="Proteomes" id="UP001324993"/>
    </source>
</evidence>
<dbReference type="EMBL" id="CP138858">
    <property type="protein sequence ID" value="WPJ97288.1"/>
    <property type="molecule type" value="Genomic_DNA"/>
</dbReference>
<protein>
    <recommendedName>
        <fullName evidence="4">PEP-CTERM protein-sorting domain-containing protein</fullName>
    </recommendedName>
</protein>
<feature type="signal peptide" evidence="1">
    <location>
        <begin position="1"/>
        <end position="20"/>
    </location>
</feature>
<feature type="chain" id="PRO_5046999447" description="PEP-CTERM protein-sorting domain-containing protein" evidence="1">
    <location>
        <begin position="21"/>
        <end position="243"/>
    </location>
</feature>
<evidence type="ECO:0000313" key="2">
    <source>
        <dbReference type="EMBL" id="WPJ97288.1"/>
    </source>
</evidence>
<gene>
    <name evidence="2" type="ORF">SH580_06150</name>
</gene>
<dbReference type="RefSeq" id="WP_319834133.1">
    <property type="nucleotide sequence ID" value="NZ_CP138858.1"/>
</dbReference>
<dbReference type="Proteomes" id="UP001324993">
    <property type="component" value="Chromosome"/>
</dbReference>
<keyword evidence="1" id="KW-0732">Signal</keyword>
<reference evidence="2 3" key="1">
    <citation type="submission" date="2023-11" db="EMBL/GenBank/DDBJ databases">
        <title>Coraliomargarita sp. nov., isolated from marine algae.</title>
        <authorList>
            <person name="Lee J.K."/>
            <person name="Baek J.H."/>
            <person name="Kim J.M."/>
            <person name="Choi D.G."/>
            <person name="Jeon C.O."/>
        </authorList>
    </citation>
    <scope>NUCLEOTIDE SEQUENCE [LARGE SCALE GENOMIC DNA]</scope>
    <source>
        <strain evidence="2 3">J2-16</strain>
    </source>
</reference>